<evidence type="ECO:0000313" key="2">
    <source>
        <dbReference type="Proteomes" id="UP000596742"/>
    </source>
</evidence>
<protein>
    <submittedName>
        <fullName evidence="1">Uncharacterized protein</fullName>
    </submittedName>
</protein>
<reference evidence="1" key="1">
    <citation type="submission" date="2018-11" db="EMBL/GenBank/DDBJ databases">
        <authorList>
            <person name="Alioto T."/>
            <person name="Alioto T."/>
        </authorList>
    </citation>
    <scope>NUCLEOTIDE SEQUENCE</scope>
</reference>
<organism evidence="1 2">
    <name type="scientific">Mytilus galloprovincialis</name>
    <name type="common">Mediterranean mussel</name>
    <dbReference type="NCBI Taxonomy" id="29158"/>
    <lineage>
        <taxon>Eukaryota</taxon>
        <taxon>Metazoa</taxon>
        <taxon>Spiralia</taxon>
        <taxon>Lophotrochozoa</taxon>
        <taxon>Mollusca</taxon>
        <taxon>Bivalvia</taxon>
        <taxon>Autobranchia</taxon>
        <taxon>Pteriomorphia</taxon>
        <taxon>Mytilida</taxon>
        <taxon>Mytiloidea</taxon>
        <taxon>Mytilidae</taxon>
        <taxon>Mytilinae</taxon>
        <taxon>Mytilus</taxon>
    </lineage>
</organism>
<comment type="caution">
    <text evidence="1">The sequence shown here is derived from an EMBL/GenBank/DDBJ whole genome shotgun (WGS) entry which is preliminary data.</text>
</comment>
<dbReference type="AlphaFoldDB" id="A0A8B6F5J8"/>
<accession>A0A8B6F5J8</accession>
<name>A0A8B6F5J8_MYTGA</name>
<evidence type="ECO:0000313" key="1">
    <source>
        <dbReference type="EMBL" id="VDI43830.1"/>
    </source>
</evidence>
<sequence>MCCTTNVPLSYDRQSMLCEHRTKFGIRETIVRLYHECLATVVGLSYDSRTTVVRFFFIKMVYVGTHDNVFIARQSHDCDKTLSRQPPDSDTTKNRRAKKVHVLFSSHNTRQRHDSQNIMRLSYDDHNLPTI</sequence>
<dbReference type="Proteomes" id="UP000596742">
    <property type="component" value="Unassembled WGS sequence"/>
</dbReference>
<proteinExistence type="predicted"/>
<dbReference type="EMBL" id="UYJE01006196">
    <property type="protein sequence ID" value="VDI43830.1"/>
    <property type="molecule type" value="Genomic_DNA"/>
</dbReference>
<keyword evidence="2" id="KW-1185">Reference proteome</keyword>
<gene>
    <name evidence="1" type="ORF">MGAL_10B017566</name>
</gene>